<dbReference type="OrthoDB" id="4159at10239"/>
<feature type="coiled-coil region" evidence="1">
    <location>
        <begin position="505"/>
        <end position="539"/>
    </location>
</feature>
<dbReference type="EMBL" id="KM102981">
    <property type="protein sequence ID" value="AIZ48652.1"/>
    <property type="molecule type" value="Genomic_DNA"/>
</dbReference>
<feature type="domain" description="Viral desmoplakin N-terminal" evidence="2">
    <location>
        <begin position="10"/>
        <end position="96"/>
    </location>
</feature>
<keyword evidence="1" id="KW-0175">Coiled coil</keyword>
<feature type="coiled-coil region" evidence="1">
    <location>
        <begin position="591"/>
        <end position="622"/>
    </location>
</feature>
<reference evidence="3 4" key="1">
    <citation type="journal article" date="2015" name="Virus Genes">
        <title>The genome sequence of Agrotis segetum nucleopolyhedrovirus B (AgseNPV-B) reveals a new baculovirus species within the Agrotis baculovirus complex.</title>
        <authorList>
            <person name="Wennmann J.T."/>
            <person name="Gueli Alletti G."/>
            <person name="Jehle J.A."/>
        </authorList>
    </citation>
    <scope>NUCLEOTIDE SEQUENCE [LARGE SCALE GENOMIC DNA]</scope>
    <source>
        <strain evidence="3">English</strain>
    </source>
</reference>
<organism evidence="3 4">
    <name type="scientific">Agrotis segetum nucleopolyhedrovirus B</name>
    <dbReference type="NCBI Taxonomy" id="1580580"/>
    <lineage>
        <taxon>Viruses</taxon>
        <taxon>Viruses incertae sedis</taxon>
        <taxon>Naldaviricetes</taxon>
        <taxon>Lefavirales</taxon>
        <taxon>Baculoviridae</taxon>
        <taxon>Alphabaculovirus</taxon>
        <taxon>Alphabaculovirus alteragsegetum</taxon>
    </lineage>
</organism>
<sequence length="732" mass="83255">MSNRYRSTPKYKNTDVSASTVQNLLQTINNMSQRCKGLANTDDIVQRVRAIILMHRPHLATRIDLQLPELAMEAFMPNSSNASQITHNFNYKYDYNTNMPYNPFMQQQQQQQAPPSLGLQTTTTTTPLQSFTFNTAPASSGVAADTVPAPSVPETRVVTAPLSIESEDLSNLSVLYANAQRSPSVASYKQLLRQMIFIVRKYIRYEQITVSLELLETFDKLQTTNDLVELLQCIERETRWSIPNGSNVCRLISMLVTAYCRIVSLVTNREFSISTIKTEERLRVSVIEVEQAIADLINRPAVATDLPPKQETDPVIAEQINTLNTTLQQSNDQLIRTQTTIATLQQQLATVQNQNLTLTSDLQQTNDQLARAQTTITSQRQQLDLAQSQNLILNNAFLRLQTFFEHRSGATAAAAAAAVAANGNEMETSADTSNVEDLVTRLISNYTQLQSQQSQLQSQQTQLQSQQAQNESVLSRQSNEYAALNQRYLESESALAAIQLKLNSFEDVQSQLRAAQERNQQLQQQLTLQVEEYKKLRDEYSVLWKETRKPTHKVRGVPRRSDLSRVNKSTAKLVQNQETLIKERRKMGNVIKELRERQKENVEQYEKLVRQMRIDLQESRSRIDIMASNQAALSTTDLKLLNTKSNQALIDQVSALRAENESVREMCNRELARESTDLRERLTDSKNAIDSRIDKLMNQIDPLTARIEQTTSDIQQFEVRYEQLARSSTQRK</sequence>
<accession>A0A0A7KRG6</accession>
<keyword evidence="4" id="KW-1185">Reference proteome</keyword>
<feature type="coiled-coil region" evidence="1">
    <location>
        <begin position="646"/>
        <end position="727"/>
    </location>
</feature>
<evidence type="ECO:0000313" key="3">
    <source>
        <dbReference type="EMBL" id="AIZ48652.1"/>
    </source>
</evidence>
<dbReference type="Proteomes" id="UP000202327">
    <property type="component" value="Segment"/>
</dbReference>
<dbReference type="InterPro" id="IPR009615">
    <property type="entry name" value="Desmo_N"/>
</dbReference>
<protein>
    <submittedName>
        <fullName evidence="3">Ac66</fullName>
    </submittedName>
</protein>
<dbReference type="KEGG" id="vg:22619685"/>
<evidence type="ECO:0000256" key="1">
    <source>
        <dbReference type="SAM" id="Coils"/>
    </source>
</evidence>
<evidence type="ECO:0000313" key="4">
    <source>
        <dbReference type="Proteomes" id="UP000202327"/>
    </source>
</evidence>
<proteinExistence type="predicted"/>
<dbReference type="GeneID" id="22619685"/>
<dbReference type="RefSeq" id="YP_009112656.1">
    <property type="nucleotide sequence ID" value="NC_025960.1"/>
</dbReference>
<feature type="coiled-coil region" evidence="1">
    <location>
        <begin position="327"/>
        <end position="389"/>
    </location>
</feature>
<dbReference type="Pfam" id="PF06771">
    <property type="entry name" value="Desmo_N"/>
    <property type="match status" value="1"/>
</dbReference>
<name>A0A0A7KRG6_9ABAC</name>
<evidence type="ECO:0000259" key="2">
    <source>
        <dbReference type="Pfam" id="PF06771"/>
    </source>
</evidence>